<keyword evidence="1" id="KW-0472">Membrane</keyword>
<dbReference type="EMBL" id="FUXZ01000006">
    <property type="protein sequence ID" value="SKA65686.1"/>
    <property type="molecule type" value="Genomic_DNA"/>
</dbReference>
<name>A0A1T4VL71_9FIRM</name>
<reference evidence="2 3" key="1">
    <citation type="submission" date="2017-02" db="EMBL/GenBank/DDBJ databases">
        <authorList>
            <person name="Peterson S.W."/>
        </authorList>
    </citation>
    <scope>NUCLEOTIDE SEQUENCE [LARGE SCALE GENOMIC DNA]</scope>
    <source>
        <strain evidence="2 3">ATCC 35992</strain>
    </source>
</reference>
<protein>
    <recommendedName>
        <fullName evidence="4">ABC-2 family transporter protein</fullName>
    </recommendedName>
</protein>
<dbReference type="STRING" id="39495.SAMN02745111_01167"/>
<keyword evidence="1" id="KW-0812">Transmembrane</keyword>
<evidence type="ECO:0000313" key="2">
    <source>
        <dbReference type="EMBL" id="SKA65686.1"/>
    </source>
</evidence>
<evidence type="ECO:0000256" key="1">
    <source>
        <dbReference type="SAM" id="Phobius"/>
    </source>
</evidence>
<feature type="transmembrane region" description="Helical" evidence="1">
    <location>
        <begin position="59"/>
        <end position="82"/>
    </location>
</feature>
<sequence>MKFGKTVIIGIIAGLIGVIGGVNIENINIAQYIRYLSLVGIGLYKEYVGEVFLRFMPLLVFNVVYGIYIYRHFCCASVYFFTRTDNRIKWFIKEVVSLSVHAFIYLLMYALCGIIAICLFSKPQFSKEVVYLLGYYLLVYTLFLSITTLAINIVSILFNSSVGVLTCESVLFFAITILMFWGERYEKTHIKKIDLFTLRLNPIANIMFALHTCKNKSVNKYINELNNSFPIEFTIAYFTAVLVLFVIIGSIIVHKKEFIVNDMEDLG</sequence>
<keyword evidence="1" id="KW-1133">Transmembrane helix</keyword>
<feature type="transmembrane region" description="Helical" evidence="1">
    <location>
        <begin position="133"/>
        <end position="156"/>
    </location>
</feature>
<feature type="transmembrane region" description="Helical" evidence="1">
    <location>
        <begin position="7"/>
        <end position="24"/>
    </location>
</feature>
<dbReference type="OrthoDB" id="2965677at2"/>
<evidence type="ECO:0000313" key="3">
    <source>
        <dbReference type="Proteomes" id="UP000190814"/>
    </source>
</evidence>
<accession>A0A1T4VL71</accession>
<gene>
    <name evidence="2" type="ORF">SAMN02745111_01167</name>
</gene>
<dbReference type="Proteomes" id="UP000190814">
    <property type="component" value="Unassembled WGS sequence"/>
</dbReference>
<dbReference type="RefSeq" id="WP_078766034.1">
    <property type="nucleotide sequence ID" value="NZ_FUXZ01000006.1"/>
</dbReference>
<dbReference type="AlphaFoldDB" id="A0A1T4VL71"/>
<proteinExistence type="predicted"/>
<feature type="transmembrane region" description="Helical" evidence="1">
    <location>
        <begin position="231"/>
        <end position="253"/>
    </location>
</feature>
<feature type="transmembrane region" description="Helical" evidence="1">
    <location>
        <begin position="102"/>
        <end position="121"/>
    </location>
</feature>
<organism evidence="2 3">
    <name type="scientific">Eubacterium uniforme</name>
    <dbReference type="NCBI Taxonomy" id="39495"/>
    <lineage>
        <taxon>Bacteria</taxon>
        <taxon>Bacillati</taxon>
        <taxon>Bacillota</taxon>
        <taxon>Clostridia</taxon>
        <taxon>Eubacteriales</taxon>
        <taxon>Eubacteriaceae</taxon>
        <taxon>Eubacterium</taxon>
    </lineage>
</organism>
<feature type="transmembrane region" description="Helical" evidence="1">
    <location>
        <begin position="162"/>
        <end position="181"/>
    </location>
</feature>
<evidence type="ECO:0008006" key="4">
    <source>
        <dbReference type="Google" id="ProtNLM"/>
    </source>
</evidence>
<keyword evidence="3" id="KW-1185">Reference proteome</keyword>